<dbReference type="PROSITE" id="PS50111">
    <property type="entry name" value="CHEMOTAXIS_TRANSDUC_2"/>
    <property type="match status" value="1"/>
</dbReference>
<keyword evidence="5" id="KW-1133">Transmembrane helix</keyword>
<dbReference type="SMART" id="SM00304">
    <property type="entry name" value="HAMP"/>
    <property type="match status" value="1"/>
</dbReference>
<dbReference type="InterPro" id="IPR004090">
    <property type="entry name" value="Chemotax_Me-accpt_rcpt"/>
</dbReference>
<dbReference type="GO" id="GO:0005886">
    <property type="term" value="C:plasma membrane"/>
    <property type="evidence" value="ECO:0007669"/>
    <property type="project" value="TreeGrafter"/>
</dbReference>
<evidence type="ECO:0008006" key="10">
    <source>
        <dbReference type="Google" id="ProtNLM"/>
    </source>
</evidence>
<reference evidence="9" key="1">
    <citation type="journal article" date="2023" name="Int. J. Syst. Evol. Microbiol.">
        <title>Mesoterricola silvestris gen. nov., sp. nov., Mesoterricola sediminis sp. nov., Geothrix oryzae sp. nov., Geothrix edaphica sp. nov., Geothrix rubra sp. nov., and Geothrix limicola sp. nov., six novel members of Acidobacteriota isolated from soils.</title>
        <authorList>
            <person name="Itoh H."/>
            <person name="Sugisawa Y."/>
            <person name="Mise K."/>
            <person name="Xu Z."/>
            <person name="Kuniyasu M."/>
            <person name="Ushijima N."/>
            <person name="Kawano K."/>
            <person name="Kobayashi E."/>
            <person name="Shiratori Y."/>
            <person name="Masuda Y."/>
            <person name="Senoo K."/>
        </authorList>
    </citation>
    <scope>NUCLEOTIDE SEQUENCE [LARGE SCALE GENOMIC DNA]</scope>
    <source>
        <strain evidence="9">W79</strain>
    </source>
</reference>
<gene>
    <name evidence="8" type="ORF">METEAL_10100</name>
</gene>
<organism evidence="8 9">
    <name type="scientific">Mesoterricola silvestris</name>
    <dbReference type="NCBI Taxonomy" id="2927979"/>
    <lineage>
        <taxon>Bacteria</taxon>
        <taxon>Pseudomonadati</taxon>
        <taxon>Acidobacteriota</taxon>
        <taxon>Holophagae</taxon>
        <taxon>Holophagales</taxon>
        <taxon>Holophagaceae</taxon>
        <taxon>Mesoterricola</taxon>
    </lineage>
</organism>
<dbReference type="SMART" id="SM00283">
    <property type="entry name" value="MA"/>
    <property type="match status" value="1"/>
</dbReference>
<dbReference type="InterPro" id="IPR051310">
    <property type="entry name" value="MCP_chemotaxis"/>
</dbReference>
<evidence type="ECO:0000256" key="5">
    <source>
        <dbReference type="SAM" id="Phobius"/>
    </source>
</evidence>
<evidence type="ECO:0000256" key="3">
    <source>
        <dbReference type="PROSITE-ProRule" id="PRU00284"/>
    </source>
</evidence>
<proteinExistence type="inferred from homology"/>
<keyword evidence="5" id="KW-0812">Transmembrane</keyword>
<dbReference type="Proteomes" id="UP001238179">
    <property type="component" value="Chromosome"/>
</dbReference>
<dbReference type="InterPro" id="IPR003660">
    <property type="entry name" value="HAMP_dom"/>
</dbReference>
<feature type="transmembrane region" description="Helical" evidence="5">
    <location>
        <begin position="190"/>
        <end position="210"/>
    </location>
</feature>
<keyword evidence="5" id="KW-0472">Membrane</keyword>
<dbReference type="GO" id="GO:0007165">
    <property type="term" value="P:signal transduction"/>
    <property type="evidence" value="ECO:0007669"/>
    <property type="project" value="UniProtKB-KW"/>
</dbReference>
<keyword evidence="3" id="KW-0807">Transducer</keyword>
<dbReference type="RefSeq" id="WP_316414737.1">
    <property type="nucleotide sequence ID" value="NZ_AP027080.1"/>
</dbReference>
<keyword evidence="9" id="KW-1185">Reference proteome</keyword>
<dbReference type="PANTHER" id="PTHR43531:SF11">
    <property type="entry name" value="METHYL-ACCEPTING CHEMOTAXIS PROTEIN 3"/>
    <property type="match status" value="1"/>
</dbReference>
<dbReference type="PANTHER" id="PTHR43531">
    <property type="entry name" value="PROTEIN ICFG"/>
    <property type="match status" value="1"/>
</dbReference>
<evidence type="ECO:0000256" key="1">
    <source>
        <dbReference type="ARBA" id="ARBA00022500"/>
    </source>
</evidence>
<keyword evidence="4" id="KW-0175">Coiled coil</keyword>
<evidence type="ECO:0000259" key="6">
    <source>
        <dbReference type="PROSITE" id="PS50111"/>
    </source>
</evidence>
<name>A0AA48GU61_9BACT</name>
<comment type="similarity">
    <text evidence="2">Belongs to the methyl-accepting chemotaxis (MCP) protein family.</text>
</comment>
<sequence length="528" mass="56111">MSSFLDGLRLRSKFILILATQAILLVSVAALAWRSLAQLHQSQVVLSDSLDKASRITAAIGDANRLRVLHVAMLGAARFPDHTAKLAGMAEKVDARFVQELADLEAQAWGASDQAKVRRLVGLLGTYRSGFAGAFAEARRDLSRLPVLMDIGSAELAEARTQLETLQEDQRRKAQDIVVRDTAYAATQKAIVAGAVVLALVLGVLITLTLSHRVERAAKDIGEAMDALRTGDLTRVPQVRGRDELAFIARSLGEALRQLREDLQAIAVITDRSASGALELSTTATQLASATTEISQGAERQREEVDQSTTAVRALAASLAEVQGVALSASTLASTSLEASARGLGEVDASVEAMREILDSSEKVGRINGVISDIARQTNLLSLNAAIEAAKAGQQGKGFAVVAEEIRKLAERSATAAKEIHGLITESGERVEVGSQAVRRVSESLGTIEGNLKEQADSAMGAVHVLKARSAESQAILNGMASTLGITERTATATVQLVSSLEETGRTIEDLSAVAQDLRQRLIRFKFA</sequence>
<evidence type="ECO:0000313" key="8">
    <source>
        <dbReference type="EMBL" id="BDU71836.1"/>
    </source>
</evidence>
<dbReference type="InterPro" id="IPR004089">
    <property type="entry name" value="MCPsignal_dom"/>
</dbReference>
<dbReference type="PRINTS" id="PR00260">
    <property type="entry name" value="CHEMTRNSDUCR"/>
</dbReference>
<accession>A0AA48GU61</accession>
<dbReference type="AlphaFoldDB" id="A0AA48GU61"/>
<keyword evidence="1" id="KW-0145">Chemotaxis</keyword>
<evidence type="ECO:0000256" key="2">
    <source>
        <dbReference type="ARBA" id="ARBA00029447"/>
    </source>
</evidence>
<dbReference type="GO" id="GO:0004888">
    <property type="term" value="F:transmembrane signaling receptor activity"/>
    <property type="evidence" value="ECO:0007669"/>
    <property type="project" value="InterPro"/>
</dbReference>
<evidence type="ECO:0000313" key="9">
    <source>
        <dbReference type="Proteomes" id="UP001238179"/>
    </source>
</evidence>
<feature type="domain" description="Methyl-accepting transducer" evidence="6">
    <location>
        <begin position="276"/>
        <end position="512"/>
    </location>
</feature>
<protein>
    <recommendedName>
        <fullName evidence="10">Methyl-accepting chemotaxis protein</fullName>
    </recommendedName>
</protein>
<dbReference type="PROSITE" id="PS50885">
    <property type="entry name" value="HAMP"/>
    <property type="match status" value="1"/>
</dbReference>
<dbReference type="KEGG" id="msil:METEAL_10100"/>
<dbReference type="SUPFAM" id="SSF58104">
    <property type="entry name" value="Methyl-accepting chemotaxis protein (MCP) signaling domain"/>
    <property type="match status" value="1"/>
</dbReference>
<dbReference type="EMBL" id="AP027080">
    <property type="protein sequence ID" value="BDU71836.1"/>
    <property type="molecule type" value="Genomic_DNA"/>
</dbReference>
<feature type="coiled-coil region" evidence="4">
    <location>
        <begin position="149"/>
        <end position="176"/>
    </location>
</feature>
<dbReference type="Pfam" id="PF00015">
    <property type="entry name" value="MCPsignal"/>
    <property type="match status" value="1"/>
</dbReference>
<dbReference type="Gene3D" id="1.10.287.950">
    <property type="entry name" value="Methyl-accepting chemotaxis protein"/>
    <property type="match status" value="1"/>
</dbReference>
<dbReference type="GO" id="GO:0006935">
    <property type="term" value="P:chemotaxis"/>
    <property type="evidence" value="ECO:0007669"/>
    <property type="project" value="UniProtKB-KW"/>
</dbReference>
<evidence type="ECO:0000259" key="7">
    <source>
        <dbReference type="PROSITE" id="PS50885"/>
    </source>
</evidence>
<feature type="domain" description="HAMP" evidence="7">
    <location>
        <begin position="212"/>
        <end position="264"/>
    </location>
</feature>
<evidence type="ECO:0000256" key="4">
    <source>
        <dbReference type="SAM" id="Coils"/>
    </source>
</evidence>